<dbReference type="InterPro" id="IPR001486">
    <property type="entry name" value="Hemoglobin_trunc"/>
</dbReference>
<dbReference type="OrthoDB" id="9795814at2"/>
<keyword evidence="4 5" id="KW-0408">Iron</keyword>
<evidence type="ECO:0000256" key="4">
    <source>
        <dbReference type="ARBA" id="ARBA00023004"/>
    </source>
</evidence>
<organism evidence="7 8">
    <name type="scientific">Glaciecola nitratireducens (strain JCM 12485 / KCTC 12276 / FR1064)</name>
    <dbReference type="NCBI Taxonomy" id="1085623"/>
    <lineage>
        <taxon>Bacteria</taxon>
        <taxon>Pseudomonadati</taxon>
        <taxon>Pseudomonadota</taxon>
        <taxon>Gammaproteobacteria</taxon>
        <taxon>Alteromonadales</taxon>
        <taxon>Alteromonadaceae</taxon>
        <taxon>Brumicola</taxon>
    </lineage>
</organism>
<evidence type="ECO:0000256" key="1">
    <source>
        <dbReference type="ARBA" id="ARBA00022448"/>
    </source>
</evidence>
<dbReference type="HOGENOM" id="CLU_103526_2_0_6"/>
<dbReference type="PROSITE" id="PS51257">
    <property type="entry name" value="PROKAR_LIPOPROTEIN"/>
    <property type="match status" value="1"/>
</dbReference>
<dbReference type="eggNOG" id="COG2346">
    <property type="taxonomic scope" value="Bacteria"/>
</dbReference>
<dbReference type="EMBL" id="CP003060">
    <property type="protein sequence ID" value="AEP29056.1"/>
    <property type="molecule type" value="Genomic_DNA"/>
</dbReference>
<name>G4QFW5_GLANF</name>
<keyword evidence="3 5" id="KW-0479">Metal-binding</keyword>
<dbReference type="AlphaFoldDB" id="G4QFW5"/>
<evidence type="ECO:0000313" key="8">
    <source>
        <dbReference type="Proteomes" id="UP000009282"/>
    </source>
</evidence>
<keyword evidence="2 5" id="KW-0349">Heme</keyword>
<dbReference type="Pfam" id="PF01152">
    <property type="entry name" value="Bac_globin"/>
    <property type="match status" value="1"/>
</dbReference>
<keyword evidence="6" id="KW-0732">Signal</keyword>
<dbReference type="Proteomes" id="UP000009282">
    <property type="component" value="Chromosome"/>
</dbReference>
<evidence type="ECO:0000256" key="6">
    <source>
        <dbReference type="SAM" id="SignalP"/>
    </source>
</evidence>
<dbReference type="KEGG" id="gni:GNIT_0918"/>
<dbReference type="Gene3D" id="1.10.490.10">
    <property type="entry name" value="Globins"/>
    <property type="match status" value="1"/>
</dbReference>
<dbReference type="STRING" id="1085623.GNIT_0918"/>
<dbReference type="GO" id="GO:0020037">
    <property type="term" value="F:heme binding"/>
    <property type="evidence" value="ECO:0007669"/>
    <property type="project" value="InterPro"/>
</dbReference>
<dbReference type="GO" id="GO:0046872">
    <property type="term" value="F:metal ion binding"/>
    <property type="evidence" value="ECO:0007669"/>
    <property type="project" value="UniProtKB-KW"/>
</dbReference>
<dbReference type="InterPro" id="IPR012292">
    <property type="entry name" value="Globin/Proto"/>
</dbReference>
<evidence type="ECO:0000256" key="5">
    <source>
        <dbReference type="PIRSR" id="PIRSR601486-1"/>
    </source>
</evidence>
<sequence>MRKTQLKLNKSVVCITFLGLCLVAITGCATPTTSASSSVVSSSDNLYQTLGGKAKIDEIVDNFINEIAFDQETYAFFKDSNMQRFKEKLSEQLCVMAQGPCTYTGDSMEQVHTGMNITEANFNHGVDLFINAMDKADIPHNVQNRLLNEMAKTRKQMLYR</sequence>
<dbReference type="CDD" id="cd00454">
    <property type="entry name" value="TrHb1_N"/>
    <property type="match status" value="1"/>
</dbReference>
<evidence type="ECO:0000256" key="3">
    <source>
        <dbReference type="ARBA" id="ARBA00022723"/>
    </source>
</evidence>
<gene>
    <name evidence="7" type="primary">glbN</name>
    <name evidence="7" type="ordered locus">GNIT_0918</name>
</gene>
<feature type="signal peptide" evidence="6">
    <location>
        <begin position="1"/>
        <end position="29"/>
    </location>
</feature>
<evidence type="ECO:0000313" key="7">
    <source>
        <dbReference type="EMBL" id="AEP29056.1"/>
    </source>
</evidence>
<reference evidence="7 8" key="1">
    <citation type="journal article" date="2011" name="J. Bacteriol.">
        <title>Complete genome sequence of seawater bacterium Glaciecola nitratireducens FR1064T.</title>
        <authorList>
            <person name="Bian F."/>
            <person name="Qin Q.L."/>
            <person name="Xie B.B."/>
            <person name="Shu Y.L."/>
            <person name="Zhang X.Y."/>
            <person name="Yu Y."/>
            <person name="Chen B."/>
            <person name="Chen X.L."/>
            <person name="Zhou B.C."/>
            <person name="Zhang Y.Z."/>
        </authorList>
    </citation>
    <scope>NUCLEOTIDE SEQUENCE [LARGE SCALE GENOMIC DNA]</scope>
    <source>
        <strain evidence="8">JCM 12485 / KCTC 12276 / FR1064</strain>
    </source>
</reference>
<dbReference type="RefSeq" id="WP_014107931.1">
    <property type="nucleotide sequence ID" value="NC_016041.1"/>
</dbReference>
<feature type="binding site" description="distal binding residue" evidence="5">
    <location>
        <position position="112"/>
    </location>
    <ligand>
        <name>heme</name>
        <dbReference type="ChEBI" id="CHEBI:30413"/>
    </ligand>
    <ligandPart>
        <name>Fe</name>
        <dbReference type="ChEBI" id="CHEBI:18248"/>
    </ligandPart>
</feature>
<dbReference type="InterPro" id="IPR009050">
    <property type="entry name" value="Globin-like_sf"/>
</dbReference>
<dbReference type="SUPFAM" id="SSF46458">
    <property type="entry name" value="Globin-like"/>
    <property type="match status" value="1"/>
</dbReference>
<evidence type="ECO:0000256" key="2">
    <source>
        <dbReference type="ARBA" id="ARBA00022617"/>
    </source>
</evidence>
<dbReference type="GO" id="GO:0019825">
    <property type="term" value="F:oxygen binding"/>
    <property type="evidence" value="ECO:0007669"/>
    <property type="project" value="InterPro"/>
</dbReference>
<keyword evidence="1" id="KW-0813">Transport</keyword>
<accession>G4QFW5</accession>
<feature type="chain" id="PRO_5003467504" evidence="6">
    <location>
        <begin position="30"/>
        <end position="160"/>
    </location>
</feature>
<proteinExistence type="predicted"/>
<keyword evidence="8" id="KW-1185">Reference proteome</keyword>
<protein>
    <submittedName>
        <fullName evidence="7">Globin</fullName>
    </submittedName>
</protein>